<evidence type="ECO:0000256" key="7">
    <source>
        <dbReference type="SAM" id="Phobius"/>
    </source>
</evidence>
<feature type="transmembrane region" description="Helical" evidence="7">
    <location>
        <begin position="162"/>
        <end position="184"/>
    </location>
</feature>
<dbReference type="AlphaFoldDB" id="K9H415"/>
<dbReference type="GO" id="GO:0005886">
    <property type="term" value="C:plasma membrane"/>
    <property type="evidence" value="ECO:0007669"/>
    <property type="project" value="UniProtKB-SubCell"/>
</dbReference>
<dbReference type="PANTHER" id="PTHR43141">
    <property type="entry name" value="CYTOCHROME BD2 SUBUNIT II"/>
    <property type="match status" value="1"/>
</dbReference>
<dbReference type="eggNOG" id="COG1294">
    <property type="taxonomic scope" value="Bacteria"/>
</dbReference>
<evidence type="ECO:0000256" key="5">
    <source>
        <dbReference type="ARBA" id="ARBA00022989"/>
    </source>
</evidence>
<dbReference type="EMBL" id="ANHY01000005">
    <property type="protein sequence ID" value="EKV31804.1"/>
    <property type="molecule type" value="Genomic_DNA"/>
</dbReference>
<feature type="transmembrane region" description="Helical" evidence="7">
    <location>
        <begin position="235"/>
        <end position="253"/>
    </location>
</feature>
<feature type="transmembrane region" description="Helical" evidence="7">
    <location>
        <begin position="78"/>
        <end position="100"/>
    </location>
</feature>
<dbReference type="RefSeq" id="WP_009539673.1">
    <property type="nucleotide sequence ID" value="NZ_ANHY01000005.1"/>
</dbReference>
<keyword evidence="5 7" id="KW-1133">Transmembrane helix</keyword>
<feature type="transmembrane region" description="Helical" evidence="7">
    <location>
        <begin position="274"/>
        <end position="300"/>
    </location>
</feature>
<proteinExistence type="inferred from homology"/>
<evidence type="ECO:0000256" key="1">
    <source>
        <dbReference type="ARBA" id="ARBA00004651"/>
    </source>
</evidence>
<keyword evidence="3" id="KW-1003">Cell membrane</keyword>
<keyword evidence="4 7" id="KW-0812">Transmembrane</keyword>
<evidence type="ECO:0000256" key="4">
    <source>
        <dbReference type="ARBA" id="ARBA00022692"/>
    </source>
</evidence>
<comment type="subcellular location">
    <subcellularLocation>
        <location evidence="1">Cell membrane</location>
        <topology evidence="1">Multi-pass membrane protein</topology>
    </subcellularLocation>
</comment>
<dbReference type="GO" id="GO:0016682">
    <property type="term" value="F:oxidoreductase activity, acting on diphenols and related substances as donors, oxygen as acceptor"/>
    <property type="evidence" value="ECO:0007669"/>
    <property type="project" value="TreeGrafter"/>
</dbReference>
<feature type="transmembrane region" description="Helical" evidence="7">
    <location>
        <begin position="196"/>
        <end position="215"/>
    </location>
</feature>
<dbReference type="GO" id="GO:0009055">
    <property type="term" value="F:electron transfer activity"/>
    <property type="evidence" value="ECO:0007669"/>
    <property type="project" value="TreeGrafter"/>
</dbReference>
<gene>
    <name evidence="8" type="ORF">C882_3555</name>
</gene>
<comment type="similarity">
    <text evidence="2">Belongs to the cytochrome ubiquinol oxidase subunit 2 family.</text>
</comment>
<evidence type="ECO:0000256" key="6">
    <source>
        <dbReference type="ARBA" id="ARBA00023136"/>
    </source>
</evidence>
<evidence type="ECO:0000313" key="9">
    <source>
        <dbReference type="Proteomes" id="UP000009881"/>
    </source>
</evidence>
<dbReference type="STRING" id="1238182.C882_3555"/>
<dbReference type="OrthoDB" id="9776710at2"/>
<dbReference type="Pfam" id="PF02322">
    <property type="entry name" value="Cyt_bd_oxida_II"/>
    <property type="match status" value="1"/>
</dbReference>
<feature type="transmembrane region" description="Helical" evidence="7">
    <location>
        <begin position="120"/>
        <end position="142"/>
    </location>
</feature>
<name>K9H415_9PROT</name>
<dbReference type="GO" id="GO:0070069">
    <property type="term" value="C:cytochrome complex"/>
    <property type="evidence" value="ECO:0007669"/>
    <property type="project" value="TreeGrafter"/>
</dbReference>
<evidence type="ECO:0000256" key="2">
    <source>
        <dbReference type="ARBA" id="ARBA00007543"/>
    </source>
</evidence>
<feature type="transmembrane region" description="Helical" evidence="7">
    <location>
        <begin position="320"/>
        <end position="343"/>
    </location>
</feature>
<keyword evidence="9" id="KW-1185">Reference proteome</keyword>
<organism evidence="8 9">
    <name type="scientific">Caenispirillum salinarum AK4</name>
    <dbReference type="NCBI Taxonomy" id="1238182"/>
    <lineage>
        <taxon>Bacteria</taxon>
        <taxon>Pseudomonadati</taxon>
        <taxon>Pseudomonadota</taxon>
        <taxon>Alphaproteobacteria</taxon>
        <taxon>Rhodospirillales</taxon>
        <taxon>Novispirillaceae</taxon>
        <taxon>Caenispirillum</taxon>
    </lineage>
</organism>
<feature type="transmembrane region" description="Helical" evidence="7">
    <location>
        <begin position="7"/>
        <end position="27"/>
    </location>
</feature>
<dbReference type="GO" id="GO:0019646">
    <property type="term" value="P:aerobic electron transport chain"/>
    <property type="evidence" value="ECO:0007669"/>
    <property type="project" value="TreeGrafter"/>
</dbReference>
<protein>
    <submittedName>
        <fullName evidence="8">Putative Cytochrome bd2, subunit II</fullName>
    </submittedName>
</protein>
<dbReference type="PATRIC" id="fig|1238182.3.peg.1226"/>
<keyword evidence="6 7" id="KW-0472">Membrane</keyword>
<comment type="caution">
    <text evidence="8">The sequence shown here is derived from an EMBL/GenBank/DDBJ whole genome shotgun (WGS) entry which is preliminary data.</text>
</comment>
<accession>K9H415</accession>
<sequence>MTDALSLDLTLIAAGILAIGVFMYVLLDGFDLGIGILYPFAPAEHSRDLMMDSVAPVWDGNETWLVLGGTALLAAFPIAYAVLLAAFYVPLMVMLIGLIFRGVCFEFRAQGGPSKGWWSAGFFGGSLAATFAQGVVLGTFIAGVPVENGQYAGDGMAWAAPFPLLCGVGLVLGYALLGAGWTLMKTEGVTHDWAWSLLRPLALGVLTIAVAVSVWTPFLHPWITARWFSWPGSLFVAPWPLLGLLCLGILWYAQRRIHARRSPVRPGPLFLKSWESVPFLATMGLFLCSYAGLALTLWPYVIPPDISIYTAAAAPSAQKFVLVGLGVLVPVTIGYTAWSYWVFRGKVSGDAHY</sequence>
<evidence type="ECO:0000256" key="3">
    <source>
        <dbReference type="ARBA" id="ARBA00022475"/>
    </source>
</evidence>
<dbReference type="Proteomes" id="UP000009881">
    <property type="component" value="Unassembled WGS sequence"/>
</dbReference>
<dbReference type="PANTHER" id="PTHR43141:SF4">
    <property type="entry name" value="CYTOCHROME BD2 SUBUNIT II"/>
    <property type="match status" value="1"/>
</dbReference>
<dbReference type="InterPro" id="IPR003317">
    <property type="entry name" value="Cyt-d_oxidase_su2"/>
</dbReference>
<evidence type="ECO:0000313" key="8">
    <source>
        <dbReference type="EMBL" id="EKV31804.1"/>
    </source>
</evidence>
<reference evidence="8 9" key="1">
    <citation type="journal article" date="2013" name="Genome Announc.">
        <title>Draft Genome Sequence of an Alphaproteobacterium, Caenispirillum salinarum AK4(T), Isolated from a Solar Saltern.</title>
        <authorList>
            <person name="Khatri I."/>
            <person name="Singh A."/>
            <person name="Korpole S."/>
            <person name="Pinnaka A.K."/>
            <person name="Subramanian S."/>
        </authorList>
    </citation>
    <scope>NUCLEOTIDE SEQUENCE [LARGE SCALE GENOMIC DNA]</scope>
    <source>
        <strain evidence="8 9">AK4</strain>
    </source>
</reference>
<dbReference type="NCBIfam" id="TIGR00203">
    <property type="entry name" value="cydB"/>
    <property type="match status" value="1"/>
</dbReference>